<keyword evidence="1" id="KW-0472">Membrane</keyword>
<keyword evidence="1" id="KW-0812">Transmembrane</keyword>
<feature type="transmembrane region" description="Helical" evidence="1">
    <location>
        <begin position="111"/>
        <end position="137"/>
    </location>
</feature>
<reference evidence="2 3" key="1">
    <citation type="submission" date="2020-02" db="EMBL/GenBank/DDBJ databases">
        <authorList>
            <person name="Rodrigo-Torres L."/>
            <person name="Arahal R. D."/>
            <person name="Lucena T."/>
        </authorList>
    </citation>
    <scope>NUCLEOTIDE SEQUENCE [LARGE SCALE GENOMIC DNA]</scope>
    <source>
        <strain evidence="2 3">CECT 9734</strain>
    </source>
</reference>
<proteinExistence type="predicted"/>
<keyword evidence="3" id="KW-1185">Reference proteome</keyword>
<evidence type="ECO:0000313" key="3">
    <source>
        <dbReference type="Proteomes" id="UP000481517"/>
    </source>
</evidence>
<feature type="transmembrane region" description="Helical" evidence="1">
    <location>
        <begin position="185"/>
        <end position="203"/>
    </location>
</feature>
<feature type="transmembrane region" description="Helical" evidence="1">
    <location>
        <begin position="215"/>
        <end position="236"/>
    </location>
</feature>
<dbReference type="AlphaFoldDB" id="A0A6S6WPA4"/>
<accession>A0A6S6WPA4</accession>
<protein>
    <recommendedName>
        <fullName evidence="4">Zinc transporter ZupT</fullName>
    </recommendedName>
</protein>
<feature type="transmembrane region" description="Helical" evidence="1">
    <location>
        <begin position="158"/>
        <end position="179"/>
    </location>
</feature>
<dbReference type="RefSeq" id="WP_173920206.1">
    <property type="nucleotide sequence ID" value="NZ_CADCXY010000002.1"/>
</dbReference>
<evidence type="ECO:0000313" key="2">
    <source>
        <dbReference type="EMBL" id="CAB0150758.1"/>
    </source>
</evidence>
<keyword evidence="1" id="KW-1133">Transmembrane helix</keyword>
<organism evidence="2 3">
    <name type="scientific">Pseudidiomarina piscicola</name>
    <dbReference type="NCBI Taxonomy" id="2614830"/>
    <lineage>
        <taxon>Bacteria</taxon>
        <taxon>Pseudomonadati</taxon>
        <taxon>Pseudomonadota</taxon>
        <taxon>Gammaproteobacteria</taxon>
        <taxon>Alteromonadales</taxon>
        <taxon>Idiomarinaceae</taxon>
        <taxon>Pseudidiomarina</taxon>
    </lineage>
</organism>
<evidence type="ECO:0000256" key="1">
    <source>
        <dbReference type="SAM" id="Phobius"/>
    </source>
</evidence>
<name>A0A6S6WPA4_9GAMM</name>
<gene>
    <name evidence="2" type="ORF">PSI9734_01199</name>
</gene>
<feature type="transmembrane region" description="Helical" evidence="1">
    <location>
        <begin position="41"/>
        <end position="60"/>
    </location>
</feature>
<evidence type="ECO:0008006" key="4">
    <source>
        <dbReference type="Google" id="ProtNLM"/>
    </source>
</evidence>
<dbReference type="Proteomes" id="UP000481517">
    <property type="component" value="Unassembled WGS sequence"/>
</dbReference>
<dbReference type="EMBL" id="CADCXY010000002">
    <property type="protein sequence ID" value="CAB0150758.1"/>
    <property type="molecule type" value="Genomic_DNA"/>
</dbReference>
<feature type="transmembrane region" description="Helical" evidence="1">
    <location>
        <begin position="72"/>
        <end position="91"/>
    </location>
</feature>
<sequence>MSDIVVVIIFSLCAGLAMPVGALFARFDQLHPAWLKSEWRHFIVAFGGGALISAIALVLVPDGSANLPILPAALLFLGGGVAFFLLDIQLAKSKSSAGQMVAMLSDFLPEVIALGAAFATGQNTGILLAVLIVLQNLPEGFNALEEIAEHSRYSANKIVALFAAMALLGPLGGLAGYFWLADSPMILGGIMLFASGGILYLVFEDIAPQAKLTNAWMPALGAVLGFLLGLIGHMLIHR</sequence>